<dbReference type="InterPro" id="IPR015424">
    <property type="entry name" value="PyrdxlP-dep_Trfase"/>
</dbReference>
<keyword evidence="8" id="KW-0808">Transferase</keyword>
<reference evidence="8 9" key="1">
    <citation type="submission" date="2024-06" db="EMBL/GenBank/DDBJ databases">
        <title>The Natural Products Discovery Center: Release of the First 8490 Sequenced Strains for Exploring Actinobacteria Biosynthetic Diversity.</title>
        <authorList>
            <person name="Kalkreuter E."/>
            <person name="Kautsar S.A."/>
            <person name="Yang D."/>
            <person name="Bader C.D."/>
            <person name="Teijaro C.N."/>
            <person name="Fluegel L."/>
            <person name="Davis C.M."/>
            <person name="Simpson J.R."/>
            <person name="Lauterbach L."/>
            <person name="Steele A.D."/>
            <person name="Gui C."/>
            <person name="Meng S."/>
            <person name="Li G."/>
            <person name="Viehrig K."/>
            <person name="Ye F."/>
            <person name="Su P."/>
            <person name="Kiefer A.F."/>
            <person name="Nichols A."/>
            <person name="Cepeda A.J."/>
            <person name="Yan W."/>
            <person name="Fan B."/>
            <person name="Jiang Y."/>
            <person name="Adhikari A."/>
            <person name="Zheng C.-J."/>
            <person name="Schuster L."/>
            <person name="Cowan T.M."/>
            <person name="Smanski M.J."/>
            <person name="Chevrette M.G."/>
            <person name="De Carvalho L.P.S."/>
            <person name="Shen B."/>
        </authorList>
    </citation>
    <scope>NUCLEOTIDE SEQUENCE [LARGE SCALE GENOMIC DNA]</scope>
    <source>
        <strain evidence="8 9">NPDC046838</strain>
    </source>
</reference>
<evidence type="ECO:0000256" key="5">
    <source>
        <dbReference type="ARBA" id="ARBA00023239"/>
    </source>
</evidence>
<evidence type="ECO:0000256" key="2">
    <source>
        <dbReference type="ARBA" id="ARBA00009533"/>
    </source>
</evidence>
<dbReference type="Proteomes" id="UP001551176">
    <property type="component" value="Unassembled WGS sequence"/>
</dbReference>
<sequence length="602" mass="66644">MGAGTDHAGEMTAAQNLRGGNPCGLRRTRATRKGSAVRFDQPDGKPLLRRRRKACRRPVGAHRKHTCRVHGGFPRGGTLVTESRSSDPGSERSGLLSDQSALLLDAFDPQQFRENSETALAKLEKHLSDISIRGLELIEPARLSQAARALMTTEHDKIAAFDEERLAGIIDLYVRTGIQVHSPGYMGRQFSGVVPLAGVIDFVSSVVNQPSSFYEAGQLPNAVERIMADELNRFIGWDPERFTMITTSGGSLANLTALLAARNEKLPGYWSQGGSAVRGQPRPAIAVGADVHYSVARAAGVLGIGDAQLVRLPLNRQQQICPSEVRATLEAAERQNLKVFCMVASAGSTSVGAFDPIDELAEVAREKGIWLHVDGAHGASLLVSDALRDKLRGIEKVDSLTWDAHKMMFVPAPCTMLFYRNKETALSAFRQKASYVFDEEQDVYTAFDSGGKNFECTKRPMIMTLWALWAIYGRALFAEKIEYLCQLTQEAHDVVRADPDFETLHRPEANILCFRYHPADLEEKLGRRLEKKDVHHLQIAIRNRIKFEGNFFISKVNLDGVAALRVVMMNHQITGEHFRMLLSEIKRTAQDLLDGEEGTEKA</sequence>
<dbReference type="RefSeq" id="WP_359351667.1">
    <property type="nucleotide sequence ID" value="NZ_JBEYXV010000011.1"/>
</dbReference>
<evidence type="ECO:0000256" key="4">
    <source>
        <dbReference type="ARBA" id="ARBA00022898"/>
    </source>
</evidence>
<dbReference type="Gene3D" id="3.40.640.10">
    <property type="entry name" value="Type I PLP-dependent aspartate aminotransferase-like (Major domain)"/>
    <property type="match status" value="1"/>
</dbReference>
<dbReference type="PANTHER" id="PTHR45677:SF8">
    <property type="entry name" value="CYSTEINE SULFINIC ACID DECARBOXYLASE"/>
    <property type="match status" value="1"/>
</dbReference>
<accession>A0ABV3BQP3</accession>
<gene>
    <name evidence="8" type="ORF">ABZ921_22025</name>
</gene>
<dbReference type="SUPFAM" id="SSF53383">
    <property type="entry name" value="PLP-dependent transferases"/>
    <property type="match status" value="1"/>
</dbReference>
<feature type="compositionally biased region" description="Basic residues" evidence="7">
    <location>
        <begin position="56"/>
        <end position="68"/>
    </location>
</feature>
<dbReference type="EMBL" id="JBEYXV010000011">
    <property type="protein sequence ID" value="MEU6823321.1"/>
    <property type="molecule type" value="Genomic_DNA"/>
</dbReference>
<comment type="cofactor">
    <cofactor evidence="1 6">
        <name>pyridoxal 5'-phosphate</name>
        <dbReference type="ChEBI" id="CHEBI:597326"/>
    </cofactor>
</comment>
<dbReference type="GO" id="GO:0008483">
    <property type="term" value="F:transaminase activity"/>
    <property type="evidence" value="ECO:0007669"/>
    <property type="project" value="UniProtKB-KW"/>
</dbReference>
<comment type="caution">
    <text evidence="8">The sequence shown here is derived from an EMBL/GenBank/DDBJ whole genome shotgun (WGS) entry which is preliminary data.</text>
</comment>
<proteinExistence type="inferred from homology"/>
<dbReference type="InterPro" id="IPR015421">
    <property type="entry name" value="PyrdxlP-dep_Trfase_major"/>
</dbReference>
<dbReference type="PANTHER" id="PTHR45677">
    <property type="entry name" value="GLUTAMATE DECARBOXYLASE-RELATED"/>
    <property type="match status" value="1"/>
</dbReference>
<evidence type="ECO:0000313" key="9">
    <source>
        <dbReference type="Proteomes" id="UP001551176"/>
    </source>
</evidence>
<dbReference type="InterPro" id="IPR002129">
    <property type="entry name" value="PyrdxlP-dep_de-COase"/>
</dbReference>
<organism evidence="8 9">
    <name type="scientific">Streptomyces atriruber</name>
    <dbReference type="NCBI Taxonomy" id="545121"/>
    <lineage>
        <taxon>Bacteria</taxon>
        <taxon>Bacillati</taxon>
        <taxon>Actinomycetota</taxon>
        <taxon>Actinomycetes</taxon>
        <taxon>Kitasatosporales</taxon>
        <taxon>Streptomycetaceae</taxon>
        <taxon>Streptomyces</taxon>
    </lineage>
</organism>
<evidence type="ECO:0000256" key="1">
    <source>
        <dbReference type="ARBA" id="ARBA00001933"/>
    </source>
</evidence>
<comment type="similarity">
    <text evidence="2 6">Belongs to the group II decarboxylase family.</text>
</comment>
<protein>
    <submittedName>
        <fullName evidence="8">Aminotransferase class V-fold PLP-dependent enzyme</fullName>
    </submittedName>
</protein>
<dbReference type="Gene3D" id="3.90.1150.170">
    <property type="match status" value="1"/>
</dbReference>
<feature type="region of interest" description="Disordered" evidence="7">
    <location>
        <begin position="56"/>
        <end position="95"/>
    </location>
</feature>
<keyword evidence="9" id="KW-1185">Reference proteome</keyword>
<dbReference type="Pfam" id="PF00282">
    <property type="entry name" value="Pyridoxal_deC"/>
    <property type="match status" value="1"/>
</dbReference>
<evidence type="ECO:0000313" key="8">
    <source>
        <dbReference type="EMBL" id="MEU6823321.1"/>
    </source>
</evidence>
<evidence type="ECO:0000256" key="7">
    <source>
        <dbReference type="SAM" id="MobiDB-lite"/>
    </source>
</evidence>
<keyword evidence="4 6" id="KW-0663">Pyridoxal phosphate</keyword>
<evidence type="ECO:0000256" key="3">
    <source>
        <dbReference type="ARBA" id="ARBA00022793"/>
    </source>
</evidence>
<keyword evidence="8" id="KW-0032">Aminotransferase</keyword>
<evidence type="ECO:0000256" key="6">
    <source>
        <dbReference type="RuleBase" id="RU000382"/>
    </source>
</evidence>
<feature type="region of interest" description="Disordered" evidence="7">
    <location>
        <begin position="1"/>
        <end position="43"/>
    </location>
</feature>
<name>A0ABV3BQP3_9ACTN</name>
<keyword evidence="3" id="KW-0210">Decarboxylase</keyword>
<keyword evidence="5 6" id="KW-0456">Lyase</keyword>